<evidence type="ECO:0000313" key="2">
    <source>
        <dbReference type="Proteomes" id="UP000507470"/>
    </source>
</evidence>
<proteinExistence type="predicted"/>
<sequence length="179" mass="19850">MEQSSERKPNWTEAELDVLFNGVAENINIGPQGGNDVLGKKLNDYASIKIDQETEALNKTITDITFDHPRWGPEKMSNDMPSSHPTTPTTATVDLTIAEETPSQQKARGILTLYAMPAQLPASSDKSISIKITTGATYLEWPPREWKIFTPDRKLLAWEIAASQFEYHSTGKFSIGPGE</sequence>
<dbReference type="EMBL" id="CACVKT020007207">
    <property type="protein sequence ID" value="CAC5406374.1"/>
    <property type="molecule type" value="Genomic_DNA"/>
</dbReference>
<dbReference type="OrthoDB" id="6134407at2759"/>
<keyword evidence="2" id="KW-1185">Reference proteome</keyword>
<organism evidence="1 2">
    <name type="scientific">Mytilus coruscus</name>
    <name type="common">Sea mussel</name>
    <dbReference type="NCBI Taxonomy" id="42192"/>
    <lineage>
        <taxon>Eukaryota</taxon>
        <taxon>Metazoa</taxon>
        <taxon>Spiralia</taxon>
        <taxon>Lophotrochozoa</taxon>
        <taxon>Mollusca</taxon>
        <taxon>Bivalvia</taxon>
        <taxon>Autobranchia</taxon>
        <taxon>Pteriomorphia</taxon>
        <taxon>Mytilida</taxon>
        <taxon>Mytiloidea</taxon>
        <taxon>Mytilidae</taxon>
        <taxon>Mytilinae</taxon>
        <taxon>Mytilus</taxon>
    </lineage>
</organism>
<evidence type="ECO:0000313" key="1">
    <source>
        <dbReference type="EMBL" id="CAC5406374.1"/>
    </source>
</evidence>
<reference evidence="1 2" key="1">
    <citation type="submission" date="2020-06" db="EMBL/GenBank/DDBJ databases">
        <authorList>
            <person name="Li R."/>
            <person name="Bekaert M."/>
        </authorList>
    </citation>
    <scope>NUCLEOTIDE SEQUENCE [LARGE SCALE GENOMIC DNA]</scope>
    <source>
        <strain evidence="2">wild</strain>
    </source>
</reference>
<dbReference type="Proteomes" id="UP000507470">
    <property type="component" value="Unassembled WGS sequence"/>
</dbReference>
<name>A0A6J8DGZ1_MYTCO</name>
<gene>
    <name evidence="1" type="ORF">MCOR_39953</name>
</gene>
<protein>
    <submittedName>
        <fullName evidence="1">Uncharacterized protein</fullName>
    </submittedName>
</protein>
<dbReference type="AlphaFoldDB" id="A0A6J8DGZ1"/>
<accession>A0A6J8DGZ1</accession>